<dbReference type="Proteomes" id="UP000256253">
    <property type="component" value="Unassembled WGS sequence"/>
</dbReference>
<evidence type="ECO:0000313" key="5">
    <source>
        <dbReference type="Proteomes" id="UP000256253"/>
    </source>
</evidence>
<dbReference type="EMBL" id="QTUA01000001">
    <property type="protein sequence ID" value="REF29552.1"/>
    <property type="molecule type" value="Genomic_DNA"/>
</dbReference>
<dbReference type="InterPro" id="IPR015943">
    <property type="entry name" value="WD40/YVTN_repeat-like_dom_sf"/>
</dbReference>
<organism evidence="4 5">
    <name type="scientific">Calidifontibacter indicus</name>
    <dbReference type="NCBI Taxonomy" id="419650"/>
    <lineage>
        <taxon>Bacteria</taxon>
        <taxon>Bacillati</taxon>
        <taxon>Actinomycetota</taxon>
        <taxon>Actinomycetes</taxon>
        <taxon>Micrococcales</taxon>
        <taxon>Dermacoccaceae</taxon>
        <taxon>Calidifontibacter</taxon>
    </lineage>
</organism>
<dbReference type="SUPFAM" id="SSF50969">
    <property type="entry name" value="YVTN repeat-like/Quinoprotein amine dehydrogenase"/>
    <property type="match status" value="1"/>
</dbReference>
<feature type="region of interest" description="Disordered" evidence="1">
    <location>
        <begin position="418"/>
        <end position="450"/>
    </location>
</feature>
<dbReference type="Pfam" id="PF22494">
    <property type="entry name" value="choice_anch_I"/>
    <property type="match status" value="1"/>
</dbReference>
<accession>A0A3D9UJD9</accession>
<evidence type="ECO:0000256" key="1">
    <source>
        <dbReference type="SAM" id="MobiDB-lite"/>
    </source>
</evidence>
<feature type="domain" description="Choice-of-anchor I" evidence="3">
    <location>
        <begin position="63"/>
        <end position="535"/>
    </location>
</feature>
<evidence type="ECO:0000313" key="4">
    <source>
        <dbReference type="EMBL" id="REF29552.1"/>
    </source>
</evidence>
<protein>
    <recommendedName>
        <fullName evidence="3">Choice-of-anchor I domain-containing protein</fullName>
    </recommendedName>
</protein>
<feature type="signal peptide" evidence="2">
    <location>
        <begin position="1"/>
        <end position="42"/>
    </location>
</feature>
<dbReference type="PANTHER" id="PTHR46928:SF1">
    <property type="entry name" value="MESENCHYME-SPECIFIC CELL SURFACE GLYCOPROTEIN"/>
    <property type="match status" value="1"/>
</dbReference>
<sequence>MGCPMLPLMHPSPRTRLTRSLAVLVAGATVASAAAFAPSAVAAPPASDVTLTPLGSYSTGAFAEGGSEIVAHDPVRQRLFSINAQAGTVDVLSIADPAKPVRVAQLATPGANSVAVSGNLIAVAQQAEPKAAPGSVTFFDAKALGKLRSVTVGALPDMLTFTPSGSSVLVANEGEPDGYCAGQVDPEGSVSIIDLAGGVDKATVRTADFKPYNAQLDELRAKGVRIFGPNATVAQDLEPEYITVSTNSQTAWVSLQEANAIATVDLKAGKITAINPLGTKDHSLPANALDAGDKDGEVNITTWPVKGLYMPDGIASYKVKNQHYLVTANEGDARDWDCYNEEIRVKDAKLDPTVFPNAKALQKNEAIGRLKMTTTSPKGPNGYTEINSFGGRSISVRNADTGALVWDSGDAFERLTAQADPTNFNANHEKNGADDRSDDKGPEPEGVDLGKIGGRTYAFVGLERNSGVVVVDVTDPAHGRIAGFGSNRKAGDPGAGTAGDLGPEGVHFIAADQSPNGKPLLVVGNEVSGTTTVWQVG</sequence>
<proteinExistence type="predicted"/>
<keyword evidence="5" id="KW-1185">Reference proteome</keyword>
<comment type="caution">
    <text evidence="4">The sequence shown here is derived from an EMBL/GenBank/DDBJ whole genome shotgun (WGS) entry which is preliminary data.</text>
</comment>
<dbReference type="InterPro" id="IPR055188">
    <property type="entry name" value="Choice_anch_I"/>
</dbReference>
<gene>
    <name evidence="4" type="ORF">DFJ65_0504</name>
</gene>
<dbReference type="AlphaFoldDB" id="A0A3D9UJD9"/>
<evidence type="ECO:0000259" key="3">
    <source>
        <dbReference type="Pfam" id="PF22494"/>
    </source>
</evidence>
<dbReference type="Gene3D" id="2.130.10.10">
    <property type="entry name" value="YVTN repeat-like/Quinoprotein amine dehydrogenase"/>
    <property type="match status" value="1"/>
</dbReference>
<feature type="compositionally biased region" description="Basic and acidic residues" evidence="1">
    <location>
        <begin position="427"/>
        <end position="443"/>
    </location>
</feature>
<dbReference type="InterPro" id="IPR052956">
    <property type="entry name" value="Mesenchyme-surface_protein"/>
</dbReference>
<keyword evidence="2" id="KW-0732">Signal</keyword>
<feature type="chain" id="PRO_5017607204" description="Choice-of-anchor I domain-containing protein" evidence="2">
    <location>
        <begin position="43"/>
        <end position="537"/>
    </location>
</feature>
<reference evidence="4 5" key="1">
    <citation type="submission" date="2018-08" db="EMBL/GenBank/DDBJ databases">
        <title>Sequencing the genomes of 1000 actinobacteria strains.</title>
        <authorList>
            <person name="Klenk H.-P."/>
        </authorList>
    </citation>
    <scope>NUCLEOTIDE SEQUENCE [LARGE SCALE GENOMIC DNA]</scope>
    <source>
        <strain evidence="4 5">DSM 22967</strain>
    </source>
</reference>
<evidence type="ECO:0000256" key="2">
    <source>
        <dbReference type="SAM" id="SignalP"/>
    </source>
</evidence>
<dbReference type="PANTHER" id="PTHR46928">
    <property type="entry name" value="MESENCHYME-SPECIFIC CELL SURFACE GLYCOPROTEIN"/>
    <property type="match status" value="1"/>
</dbReference>
<name>A0A3D9UJD9_9MICO</name>
<dbReference type="NCBIfam" id="NF038117">
    <property type="entry name" value="choice_anch_I"/>
    <property type="match status" value="1"/>
</dbReference>
<dbReference type="InterPro" id="IPR011044">
    <property type="entry name" value="Quino_amine_DH_bsu"/>
</dbReference>